<dbReference type="Gene3D" id="3.30.70.100">
    <property type="match status" value="1"/>
</dbReference>
<proteinExistence type="inferred from homology"/>
<comment type="similarity">
    <text evidence="5">Belongs to the HIPP family.</text>
</comment>
<dbReference type="Proteomes" id="UP001642260">
    <property type="component" value="Unassembled WGS sequence"/>
</dbReference>
<keyword evidence="8" id="KW-1185">Reference proteome</keyword>
<keyword evidence="2" id="KW-0479">Metal-binding</keyword>
<comment type="caution">
    <text evidence="7">The sequence shown here is derived from an EMBL/GenBank/DDBJ whole genome shotgun (WGS) entry which is preliminary data.</text>
</comment>
<keyword evidence="1" id="KW-0488">Methylation</keyword>
<evidence type="ECO:0000256" key="5">
    <source>
        <dbReference type="ARBA" id="ARBA00024045"/>
    </source>
</evidence>
<evidence type="ECO:0000256" key="1">
    <source>
        <dbReference type="ARBA" id="ARBA00022481"/>
    </source>
</evidence>
<evidence type="ECO:0000256" key="3">
    <source>
        <dbReference type="ARBA" id="ARBA00023288"/>
    </source>
</evidence>
<evidence type="ECO:0008006" key="9">
    <source>
        <dbReference type="Google" id="ProtNLM"/>
    </source>
</evidence>
<organism evidence="7 8">
    <name type="scientific">Eruca vesicaria subsp. sativa</name>
    <name type="common">Garden rocket</name>
    <name type="synonym">Eruca sativa</name>
    <dbReference type="NCBI Taxonomy" id="29727"/>
    <lineage>
        <taxon>Eukaryota</taxon>
        <taxon>Viridiplantae</taxon>
        <taxon>Streptophyta</taxon>
        <taxon>Embryophyta</taxon>
        <taxon>Tracheophyta</taxon>
        <taxon>Spermatophyta</taxon>
        <taxon>Magnoliopsida</taxon>
        <taxon>eudicotyledons</taxon>
        <taxon>Gunneridae</taxon>
        <taxon>Pentapetalae</taxon>
        <taxon>rosids</taxon>
        <taxon>malvids</taxon>
        <taxon>Brassicales</taxon>
        <taxon>Brassicaceae</taxon>
        <taxon>Brassiceae</taxon>
        <taxon>Eruca</taxon>
    </lineage>
</organism>
<sequence length="178" mass="19888">MGSSSNHMVSLLKIDSPASGWVKPLKDLLNTIDDVDFKIDKRSKTVYIYGKTNPETILEKIAKAGQKAEIVWSNHERKKPLDNQRGHQMQQCNSNYYQQYNGLPPPPPQNWNMYQQPLPYQSYALPPPYPFPLNPQPPLPVPAGGGQQKEPAAKGFPPTPPPPKNFTMGDLHLGCGIM</sequence>
<gene>
    <name evidence="7" type="ORF">ERUC_LOCUS24069</name>
</gene>
<evidence type="ECO:0000313" key="8">
    <source>
        <dbReference type="Proteomes" id="UP001642260"/>
    </source>
</evidence>
<accession>A0ABC8KII5</accession>
<evidence type="ECO:0000256" key="4">
    <source>
        <dbReference type="ARBA" id="ARBA00023289"/>
    </source>
</evidence>
<dbReference type="PANTHER" id="PTHR45868:SF35">
    <property type="entry name" value="HYDROXYPROLINE-RICH GLYCOPROTEIN FAMILY PROTEIN"/>
    <property type="match status" value="1"/>
</dbReference>
<evidence type="ECO:0000256" key="6">
    <source>
        <dbReference type="SAM" id="MobiDB-lite"/>
    </source>
</evidence>
<dbReference type="InterPro" id="IPR036163">
    <property type="entry name" value="HMA_dom_sf"/>
</dbReference>
<dbReference type="GO" id="GO:0046872">
    <property type="term" value="F:metal ion binding"/>
    <property type="evidence" value="ECO:0007669"/>
    <property type="project" value="UniProtKB-KW"/>
</dbReference>
<dbReference type="AlphaFoldDB" id="A0ABC8KII5"/>
<dbReference type="PANTHER" id="PTHR45868">
    <property type="entry name" value="HEAVY METAL-ASSOCIATED ISOPRENYLATED PLANT PROTEIN 33-RELATED"/>
    <property type="match status" value="1"/>
</dbReference>
<keyword evidence="3" id="KW-0449">Lipoprotein</keyword>
<feature type="compositionally biased region" description="Pro residues" evidence="6">
    <location>
        <begin position="129"/>
        <end position="141"/>
    </location>
</feature>
<dbReference type="EMBL" id="CAKOAT010245043">
    <property type="protein sequence ID" value="CAH8358313.1"/>
    <property type="molecule type" value="Genomic_DNA"/>
</dbReference>
<reference evidence="7 8" key="1">
    <citation type="submission" date="2022-03" db="EMBL/GenBank/DDBJ databases">
        <authorList>
            <person name="Macdonald S."/>
            <person name="Ahmed S."/>
            <person name="Newling K."/>
        </authorList>
    </citation>
    <scope>NUCLEOTIDE SEQUENCE [LARGE SCALE GENOMIC DNA]</scope>
</reference>
<evidence type="ECO:0000256" key="2">
    <source>
        <dbReference type="ARBA" id="ARBA00022723"/>
    </source>
</evidence>
<evidence type="ECO:0000313" key="7">
    <source>
        <dbReference type="EMBL" id="CAH8358313.1"/>
    </source>
</evidence>
<keyword evidence="4" id="KW-0636">Prenylation</keyword>
<name>A0ABC8KII5_ERUVS</name>
<feature type="region of interest" description="Disordered" evidence="6">
    <location>
        <begin position="129"/>
        <end position="168"/>
    </location>
</feature>
<dbReference type="SUPFAM" id="SSF55008">
    <property type="entry name" value="HMA, heavy metal-associated domain"/>
    <property type="match status" value="1"/>
</dbReference>
<protein>
    <recommendedName>
        <fullName evidence="9">HMA domain-containing protein</fullName>
    </recommendedName>
</protein>